<evidence type="ECO:0000256" key="8">
    <source>
        <dbReference type="SAM" id="Coils"/>
    </source>
</evidence>
<dbReference type="PROSITE" id="PS51257">
    <property type="entry name" value="PROKAR_LIPOPROTEIN"/>
    <property type="match status" value="1"/>
</dbReference>
<dbReference type="RefSeq" id="WP_263599547.1">
    <property type="nucleotide sequence ID" value="NZ_CP107027.1"/>
</dbReference>
<dbReference type="PANTHER" id="PTHR35789:SF1">
    <property type="entry name" value="SPORE GERMINATION PROTEIN B3"/>
    <property type="match status" value="1"/>
</dbReference>
<evidence type="ECO:0000256" key="2">
    <source>
        <dbReference type="ARBA" id="ARBA00007886"/>
    </source>
</evidence>
<comment type="subcellular location">
    <subcellularLocation>
        <location evidence="1">Membrane</location>
        <topology evidence="1">Lipid-anchor</topology>
    </subcellularLocation>
</comment>
<dbReference type="InterPro" id="IPR008844">
    <property type="entry name" value="Spore_GerAC-like"/>
</dbReference>
<keyword evidence="7" id="KW-0449">Lipoprotein</keyword>
<proteinExistence type="inferred from homology"/>
<dbReference type="InterPro" id="IPR046953">
    <property type="entry name" value="Spore_GerAC-like_C"/>
</dbReference>
<accession>A0AA46SER5</accession>
<keyword evidence="5" id="KW-0472">Membrane</keyword>
<evidence type="ECO:0000256" key="4">
    <source>
        <dbReference type="ARBA" id="ARBA00022729"/>
    </source>
</evidence>
<keyword evidence="8" id="KW-0175">Coiled coil</keyword>
<evidence type="ECO:0000313" key="11">
    <source>
        <dbReference type="EMBL" id="UYG95181.1"/>
    </source>
</evidence>
<dbReference type="InterPro" id="IPR038501">
    <property type="entry name" value="Spore_GerAC_C_sf"/>
</dbReference>
<dbReference type="NCBIfam" id="TIGR02887">
    <property type="entry name" value="spore_ger_x_C"/>
    <property type="match status" value="1"/>
</dbReference>
<dbReference type="InterPro" id="IPR057336">
    <property type="entry name" value="GerAC_N"/>
</dbReference>
<dbReference type="Gene3D" id="3.30.300.210">
    <property type="entry name" value="Nutrient germinant receptor protein C, domain 3"/>
    <property type="match status" value="1"/>
</dbReference>
<dbReference type="GO" id="GO:0009847">
    <property type="term" value="P:spore germination"/>
    <property type="evidence" value="ECO:0007669"/>
    <property type="project" value="InterPro"/>
</dbReference>
<sequence length="390" mass="43495">MKKVISVLLIMGLLTGCSNYRDLNEVGLIIAIGIDLPQERESGYRVTYQLINPGYFSQNGAVSSLPVINYTVEAETFIEAYRMASLIIPRENSVTHLSLIVIGEALAREGLGLIFDVFERGESRSSFPVFIARDTTAEEVLGVIEPLESNPTKSIISTSENNEKMYAISEIVPIYRAISLLSGEGQNLMLSGIHLNKPLKSQNQTGNLQDIKPPVVEVTGLALFKKDQLAGWFDGKIARTAHLINSAAEYTSFPLPCNSKKNMTVTTKGIKSTIKTELKPKLTLAVDADIKAYIAELECYIKIDSEEEIRKIEKKLVEEAESQIRETIKMAQEMETDVFGFGRKLSINNPNYWKKHKKEWNTLFKNADIEVNVNAKISNAGLLTDPYKLQ</sequence>
<comment type="similarity">
    <text evidence="2">Belongs to the GerABKC lipoprotein family.</text>
</comment>
<dbReference type="Pfam" id="PF25198">
    <property type="entry name" value="Spore_GerAC_N"/>
    <property type="match status" value="1"/>
</dbReference>
<evidence type="ECO:0000259" key="10">
    <source>
        <dbReference type="Pfam" id="PF25198"/>
    </source>
</evidence>
<evidence type="ECO:0000259" key="9">
    <source>
        <dbReference type="Pfam" id="PF05504"/>
    </source>
</evidence>
<feature type="domain" description="Spore germination GerAC-like C-terminal" evidence="9">
    <location>
        <begin position="219"/>
        <end position="381"/>
    </location>
</feature>
<keyword evidence="3" id="KW-0309">Germination</keyword>
<name>A0AA46SER5_CYTFI</name>
<feature type="coiled-coil region" evidence="8">
    <location>
        <begin position="303"/>
        <end position="337"/>
    </location>
</feature>
<evidence type="ECO:0000256" key="6">
    <source>
        <dbReference type="ARBA" id="ARBA00023139"/>
    </source>
</evidence>
<evidence type="ECO:0000256" key="1">
    <source>
        <dbReference type="ARBA" id="ARBA00004635"/>
    </source>
</evidence>
<evidence type="ECO:0000313" key="12">
    <source>
        <dbReference type="Proteomes" id="UP001163104"/>
    </source>
</evidence>
<feature type="domain" description="Spore germination protein N-terminal" evidence="10">
    <location>
        <begin position="19"/>
        <end position="194"/>
    </location>
</feature>
<dbReference type="Proteomes" id="UP001163104">
    <property type="component" value="Chromosome"/>
</dbReference>
<dbReference type="EMBL" id="CP107027">
    <property type="protein sequence ID" value="UYG95181.1"/>
    <property type="molecule type" value="Genomic_DNA"/>
</dbReference>
<dbReference type="GO" id="GO:0016020">
    <property type="term" value="C:membrane"/>
    <property type="evidence" value="ECO:0007669"/>
    <property type="project" value="UniProtKB-SubCell"/>
</dbReference>
<evidence type="ECO:0000256" key="3">
    <source>
        <dbReference type="ARBA" id="ARBA00022544"/>
    </source>
</evidence>
<dbReference type="PANTHER" id="PTHR35789">
    <property type="entry name" value="SPORE GERMINATION PROTEIN B3"/>
    <property type="match status" value="1"/>
</dbReference>
<protein>
    <submittedName>
        <fullName evidence="11">Ger(X)C family spore germination protein</fullName>
    </submittedName>
</protein>
<organism evidence="11 12">
    <name type="scientific">Cytobacillus firmus</name>
    <name type="common">Bacillus firmus</name>
    <dbReference type="NCBI Taxonomy" id="1399"/>
    <lineage>
        <taxon>Bacteria</taxon>
        <taxon>Bacillati</taxon>
        <taxon>Bacillota</taxon>
        <taxon>Bacilli</taxon>
        <taxon>Bacillales</taxon>
        <taxon>Bacillaceae</taxon>
        <taxon>Cytobacillus</taxon>
    </lineage>
</organism>
<reference evidence="11" key="1">
    <citation type="submission" date="2022-10" db="EMBL/GenBank/DDBJ databases">
        <title>Mechanism of multi-heavy metal repair in Cytobacillus Firmus M7.</title>
        <authorList>
            <person name="Li X."/>
            <person name="Yu C."/>
        </authorList>
    </citation>
    <scope>NUCLEOTIDE SEQUENCE</scope>
    <source>
        <strain evidence="11">M7</strain>
    </source>
</reference>
<keyword evidence="4" id="KW-0732">Signal</keyword>
<keyword evidence="6" id="KW-0564">Palmitate</keyword>
<evidence type="ECO:0000256" key="7">
    <source>
        <dbReference type="ARBA" id="ARBA00023288"/>
    </source>
</evidence>
<dbReference type="Pfam" id="PF05504">
    <property type="entry name" value="Spore_GerAC"/>
    <property type="match status" value="1"/>
</dbReference>
<evidence type="ECO:0000256" key="5">
    <source>
        <dbReference type="ARBA" id="ARBA00023136"/>
    </source>
</evidence>
<dbReference type="AlphaFoldDB" id="A0AA46SER5"/>
<gene>
    <name evidence="11" type="ORF">OD459_23850</name>
</gene>